<dbReference type="EMBL" id="JAKEKT020000142">
    <property type="protein sequence ID" value="KAL1633900.1"/>
    <property type="molecule type" value="Genomic_DNA"/>
</dbReference>
<evidence type="ECO:0000256" key="4">
    <source>
        <dbReference type="ARBA" id="ARBA00023163"/>
    </source>
</evidence>
<keyword evidence="3" id="KW-0238">DNA-binding</keyword>
<feature type="region of interest" description="Disordered" evidence="6">
    <location>
        <begin position="321"/>
        <end position="340"/>
    </location>
</feature>
<feature type="compositionally biased region" description="Low complexity" evidence="6">
    <location>
        <begin position="325"/>
        <end position="340"/>
    </location>
</feature>
<dbReference type="CDD" id="cd12148">
    <property type="entry name" value="fungal_TF_MHR"/>
    <property type="match status" value="1"/>
</dbReference>
<dbReference type="InterPro" id="IPR051089">
    <property type="entry name" value="prtT"/>
</dbReference>
<evidence type="ECO:0008006" key="9">
    <source>
        <dbReference type="Google" id="ProtNLM"/>
    </source>
</evidence>
<dbReference type="PANTHER" id="PTHR31845">
    <property type="entry name" value="FINGER DOMAIN PROTEIN, PUTATIVE-RELATED"/>
    <property type="match status" value="1"/>
</dbReference>
<protein>
    <recommendedName>
        <fullName evidence="9">Transcription factor domain-containing protein</fullName>
    </recommendedName>
</protein>
<keyword evidence="5" id="KW-0539">Nucleus</keyword>
<name>A0ABR3T2W6_9PEZI</name>
<dbReference type="PANTHER" id="PTHR31845:SF38">
    <property type="entry name" value="TRANSCRIPTION FACTOR, PUTATIVE (AFU_ORTHOLOGUE AFUA_7G00410)-RELATED"/>
    <property type="match status" value="1"/>
</dbReference>
<keyword evidence="8" id="KW-1185">Reference proteome</keyword>
<evidence type="ECO:0000256" key="6">
    <source>
        <dbReference type="SAM" id="MobiDB-lite"/>
    </source>
</evidence>
<comment type="caution">
    <text evidence="7">The sequence shown here is derived from an EMBL/GenBank/DDBJ whole genome shotgun (WGS) entry which is preliminary data.</text>
</comment>
<gene>
    <name evidence="7" type="ORF">SLS58_010890</name>
</gene>
<evidence type="ECO:0000256" key="5">
    <source>
        <dbReference type="ARBA" id="ARBA00023242"/>
    </source>
</evidence>
<accession>A0ABR3T2W6</accession>
<evidence type="ECO:0000256" key="3">
    <source>
        <dbReference type="ARBA" id="ARBA00023125"/>
    </source>
</evidence>
<evidence type="ECO:0000256" key="2">
    <source>
        <dbReference type="ARBA" id="ARBA00023015"/>
    </source>
</evidence>
<evidence type="ECO:0000313" key="8">
    <source>
        <dbReference type="Proteomes" id="UP001521184"/>
    </source>
</evidence>
<evidence type="ECO:0000313" key="7">
    <source>
        <dbReference type="EMBL" id="KAL1633900.1"/>
    </source>
</evidence>
<organism evidence="7 8">
    <name type="scientific">Diplodia intermedia</name>
    <dbReference type="NCBI Taxonomy" id="856260"/>
    <lineage>
        <taxon>Eukaryota</taxon>
        <taxon>Fungi</taxon>
        <taxon>Dikarya</taxon>
        <taxon>Ascomycota</taxon>
        <taxon>Pezizomycotina</taxon>
        <taxon>Dothideomycetes</taxon>
        <taxon>Dothideomycetes incertae sedis</taxon>
        <taxon>Botryosphaeriales</taxon>
        <taxon>Botryosphaeriaceae</taxon>
        <taxon>Diplodia</taxon>
    </lineage>
</organism>
<evidence type="ECO:0000256" key="1">
    <source>
        <dbReference type="ARBA" id="ARBA00004123"/>
    </source>
</evidence>
<comment type="subcellular location">
    <subcellularLocation>
        <location evidence="1">Nucleus</location>
    </subcellularLocation>
</comment>
<proteinExistence type="predicted"/>
<sequence>MEEGMEELSKLLNEEVSRLAGESLFDNPAKLETAQALLILAAWSEKSWFALSHAVNVALDLGIDNSLHKLTAETTLPVKEQRKLCREARTWLIIYHLEREIAFGTARKSRLARVEEDGLRAFRDHVCSRHLDLRFLSIIDLVQLRDYTNFAEDAMALVRDAKESFHCWEMYWDQQHEEYEYDMASFHRVSLAVQKNYATILVYCAILSELHRQKSGGGRLIQDAFYQLSRETLISVTDHLRFITETNSFKWQLQFSPTYSALTIAFSAALALTLSKTHAEVSREKSLIDISRRTSSLLADYPNQKFHLMVESFLKRTTTRNASPAAQAAGKTTAAETTPTATTAITDTAPLNLHGSGHNTQVQAGAASEFTTTTGLFSPPATTTFPPDKELETILGLPAESWFLDPSFSMDGFNFDGGGGP</sequence>
<keyword evidence="4" id="KW-0804">Transcription</keyword>
<keyword evidence="2" id="KW-0805">Transcription regulation</keyword>
<dbReference type="Proteomes" id="UP001521184">
    <property type="component" value="Unassembled WGS sequence"/>
</dbReference>
<reference evidence="7 8" key="1">
    <citation type="journal article" date="2023" name="Plant Dis.">
        <title>First Report of Diplodia intermedia Causing Canker and Dieback Diseases on Apple Trees in Canada.</title>
        <authorList>
            <person name="Ellouze W."/>
            <person name="Ilyukhin E."/>
            <person name="Sulman M."/>
            <person name="Ali S."/>
        </authorList>
    </citation>
    <scope>NUCLEOTIDE SEQUENCE [LARGE SCALE GENOMIC DNA]</scope>
    <source>
        <strain evidence="7 8">M45-28</strain>
    </source>
</reference>